<comment type="caution">
    <text evidence="1">The sequence shown here is derived from an EMBL/GenBank/DDBJ whole genome shotgun (WGS) entry which is preliminary data.</text>
</comment>
<reference evidence="1" key="1">
    <citation type="journal article" date="2015" name="Nature">
        <title>Complex archaea that bridge the gap between prokaryotes and eukaryotes.</title>
        <authorList>
            <person name="Spang A."/>
            <person name="Saw J.H."/>
            <person name="Jorgensen S.L."/>
            <person name="Zaremba-Niedzwiedzka K."/>
            <person name="Martijn J."/>
            <person name="Lind A.E."/>
            <person name="van Eijk R."/>
            <person name="Schleper C."/>
            <person name="Guy L."/>
            <person name="Ettema T.J."/>
        </authorList>
    </citation>
    <scope>NUCLEOTIDE SEQUENCE</scope>
</reference>
<accession>A0A0F9HTT8</accession>
<dbReference type="EMBL" id="LAZR01015963">
    <property type="protein sequence ID" value="KKM06567.1"/>
    <property type="molecule type" value="Genomic_DNA"/>
</dbReference>
<sequence>MANYDRTTGAPWSADDLDQLRILAAEGTSASVIGVQLGRTEKAISHQASLEGISLTSVSRNPYDPDTLNR</sequence>
<name>A0A0F9HTT8_9ZZZZ</name>
<organism evidence="1">
    <name type="scientific">marine sediment metagenome</name>
    <dbReference type="NCBI Taxonomy" id="412755"/>
    <lineage>
        <taxon>unclassified sequences</taxon>
        <taxon>metagenomes</taxon>
        <taxon>ecological metagenomes</taxon>
    </lineage>
</organism>
<proteinExistence type="predicted"/>
<evidence type="ECO:0008006" key="2">
    <source>
        <dbReference type="Google" id="ProtNLM"/>
    </source>
</evidence>
<protein>
    <recommendedName>
        <fullName evidence="2">Transposase IS30-like HTH domain-containing protein</fullName>
    </recommendedName>
</protein>
<gene>
    <name evidence="1" type="ORF">LCGC14_1742730</name>
</gene>
<evidence type="ECO:0000313" key="1">
    <source>
        <dbReference type="EMBL" id="KKM06567.1"/>
    </source>
</evidence>
<dbReference type="AlphaFoldDB" id="A0A0F9HTT8"/>